<feature type="domain" description="G-protein coupled receptors family 1 profile" evidence="11">
    <location>
        <begin position="37"/>
        <end position="286"/>
    </location>
</feature>
<feature type="transmembrane region" description="Helical" evidence="10">
    <location>
        <begin position="58"/>
        <end position="83"/>
    </location>
</feature>
<dbReference type="SUPFAM" id="SSF81321">
    <property type="entry name" value="Family A G protein-coupled receptor-like"/>
    <property type="match status" value="1"/>
</dbReference>
<evidence type="ECO:0000256" key="4">
    <source>
        <dbReference type="ARBA" id="ARBA00022989"/>
    </source>
</evidence>
<evidence type="ECO:0000256" key="1">
    <source>
        <dbReference type="ARBA" id="ARBA00004651"/>
    </source>
</evidence>
<comment type="similarity">
    <text evidence="9">Belongs to the G-protein coupled receptor 1 family.</text>
</comment>
<dbReference type="InterPro" id="IPR000276">
    <property type="entry name" value="GPCR_Rhodpsn"/>
</dbReference>
<evidence type="ECO:0000256" key="8">
    <source>
        <dbReference type="ARBA" id="ARBA00023224"/>
    </source>
</evidence>
<comment type="subcellular location">
    <subcellularLocation>
        <location evidence="1">Cell membrane</location>
        <topology evidence="1">Multi-pass membrane protein</topology>
    </subcellularLocation>
</comment>
<dbReference type="Proteomes" id="UP001249851">
    <property type="component" value="Unassembled WGS sequence"/>
</dbReference>
<organism evidence="12 13">
    <name type="scientific">Acropora cervicornis</name>
    <name type="common">Staghorn coral</name>
    <dbReference type="NCBI Taxonomy" id="6130"/>
    <lineage>
        <taxon>Eukaryota</taxon>
        <taxon>Metazoa</taxon>
        <taxon>Cnidaria</taxon>
        <taxon>Anthozoa</taxon>
        <taxon>Hexacorallia</taxon>
        <taxon>Scleractinia</taxon>
        <taxon>Astrocoeniina</taxon>
        <taxon>Acroporidae</taxon>
        <taxon>Acropora</taxon>
    </lineage>
</organism>
<keyword evidence="8 9" id="KW-0807">Transducer</keyword>
<proteinExistence type="inferred from homology"/>
<evidence type="ECO:0000256" key="9">
    <source>
        <dbReference type="RuleBase" id="RU000688"/>
    </source>
</evidence>
<evidence type="ECO:0000256" key="6">
    <source>
        <dbReference type="ARBA" id="ARBA00023136"/>
    </source>
</evidence>
<evidence type="ECO:0000256" key="7">
    <source>
        <dbReference type="ARBA" id="ARBA00023170"/>
    </source>
</evidence>
<keyword evidence="6 10" id="KW-0472">Membrane</keyword>
<feature type="transmembrane region" description="Helical" evidence="10">
    <location>
        <begin position="180"/>
        <end position="206"/>
    </location>
</feature>
<dbReference type="PANTHER" id="PTHR22752:SF14">
    <property type="entry name" value="G-PROTEIN COUPLED RECEPTORS FAMILY 1 PROFILE DOMAIN-CONTAINING PROTEIN"/>
    <property type="match status" value="1"/>
</dbReference>
<keyword evidence="3 9" id="KW-0812">Transmembrane</keyword>
<dbReference type="AlphaFoldDB" id="A0AAD9QDL4"/>
<reference evidence="12" key="2">
    <citation type="journal article" date="2023" name="Science">
        <title>Genomic signatures of disease resistance in endangered staghorn corals.</title>
        <authorList>
            <person name="Vollmer S.V."/>
            <person name="Selwyn J.D."/>
            <person name="Despard B.A."/>
            <person name="Roesel C.L."/>
        </authorList>
    </citation>
    <scope>NUCLEOTIDE SEQUENCE</scope>
    <source>
        <strain evidence="12">K2</strain>
    </source>
</reference>
<dbReference type="PROSITE" id="PS50262">
    <property type="entry name" value="G_PROTEIN_RECEP_F1_2"/>
    <property type="match status" value="1"/>
</dbReference>
<keyword evidence="5 9" id="KW-0297">G-protein coupled receptor</keyword>
<dbReference type="EMBL" id="JARQWQ010000040">
    <property type="protein sequence ID" value="KAK2559437.1"/>
    <property type="molecule type" value="Genomic_DNA"/>
</dbReference>
<sequence>MPVVDERLQHDIAARPASLVTVEAFFMLLINAAALIGNSLIFMVAYRNRRRLTVTDHLIVALSSTDLLVSVTVMPLSVGALITGSWPYNERICRFQGFCVITFATTSLNTLSLIAINRYYCIVKPNRYRTVFSSRNTIAFLGIVWFTSLCFSIPSLAFGADDYAFQPGKALCVYPFEINTAYTAGLDVVFIGVPTAAISFCYWRVYRTLSQRNRVMSEKAYRLNVREANITKTAGAVVLGFAFCWLPVLVIDVIDTVSASLILPRQLYLFYTFMVFLSSTINPIIYALVSRRFRKALEILLNGMCNRKRPTEAMGHVAH</sequence>
<evidence type="ECO:0000313" key="12">
    <source>
        <dbReference type="EMBL" id="KAK2559437.1"/>
    </source>
</evidence>
<keyword evidence="13" id="KW-1185">Reference proteome</keyword>
<evidence type="ECO:0000256" key="3">
    <source>
        <dbReference type="ARBA" id="ARBA00022692"/>
    </source>
</evidence>
<evidence type="ECO:0000256" key="2">
    <source>
        <dbReference type="ARBA" id="ARBA00022475"/>
    </source>
</evidence>
<feature type="transmembrane region" description="Helical" evidence="10">
    <location>
        <begin position="95"/>
        <end position="116"/>
    </location>
</feature>
<dbReference type="PROSITE" id="PS00237">
    <property type="entry name" value="G_PROTEIN_RECEP_F1_1"/>
    <property type="match status" value="1"/>
</dbReference>
<dbReference type="PRINTS" id="PR00237">
    <property type="entry name" value="GPCRRHODOPSN"/>
</dbReference>
<feature type="transmembrane region" description="Helical" evidence="10">
    <location>
        <begin position="137"/>
        <end position="160"/>
    </location>
</feature>
<feature type="transmembrane region" description="Helical" evidence="10">
    <location>
        <begin position="227"/>
        <end position="248"/>
    </location>
</feature>
<keyword evidence="7 9" id="KW-0675">Receptor</keyword>
<keyword evidence="4 10" id="KW-1133">Transmembrane helix</keyword>
<feature type="transmembrane region" description="Helical" evidence="10">
    <location>
        <begin position="24"/>
        <end position="46"/>
    </location>
</feature>
<dbReference type="Gene3D" id="1.20.1070.10">
    <property type="entry name" value="Rhodopsin 7-helix transmembrane proteins"/>
    <property type="match status" value="1"/>
</dbReference>
<evidence type="ECO:0000259" key="11">
    <source>
        <dbReference type="PROSITE" id="PS50262"/>
    </source>
</evidence>
<dbReference type="InterPro" id="IPR017452">
    <property type="entry name" value="GPCR_Rhodpsn_7TM"/>
</dbReference>
<comment type="caution">
    <text evidence="12">The sequence shown here is derived from an EMBL/GenBank/DDBJ whole genome shotgun (WGS) entry which is preliminary data.</text>
</comment>
<feature type="transmembrane region" description="Helical" evidence="10">
    <location>
        <begin position="268"/>
        <end position="289"/>
    </location>
</feature>
<evidence type="ECO:0000256" key="5">
    <source>
        <dbReference type="ARBA" id="ARBA00023040"/>
    </source>
</evidence>
<dbReference type="GO" id="GO:0005886">
    <property type="term" value="C:plasma membrane"/>
    <property type="evidence" value="ECO:0007669"/>
    <property type="project" value="UniProtKB-SubCell"/>
</dbReference>
<dbReference type="GO" id="GO:0004930">
    <property type="term" value="F:G protein-coupled receptor activity"/>
    <property type="evidence" value="ECO:0007669"/>
    <property type="project" value="UniProtKB-KW"/>
</dbReference>
<name>A0AAD9QDL4_ACRCE</name>
<reference evidence="12" key="1">
    <citation type="journal article" date="2023" name="G3 (Bethesda)">
        <title>Whole genome assembly and annotation of the endangered Caribbean coral Acropora cervicornis.</title>
        <authorList>
            <person name="Selwyn J.D."/>
            <person name="Vollmer S.V."/>
        </authorList>
    </citation>
    <scope>NUCLEOTIDE SEQUENCE</scope>
    <source>
        <strain evidence="12">K2</strain>
    </source>
</reference>
<keyword evidence="2" id="KW-1003">Cell membrane</keyword>
<accession>A0AAD9QDL4</accession>
<dbReference type="CDD" id="cd00637">
    <property type="entry name" value="7tm_classA_rhodopsin-like"/>
    <property type="match status" value="1"/>
</dbReference>
<evidence type="ECO:0000256" key="10">
    <source>
        <dbReference type="SAM" id="Phobius"/>
    </source>
</evidence>
<protein>
    <submittedName>
        <fullName evidence="12">Melatonin receptor type 1A</fullName>
    </submittedName>
</protein>
<gene>
    <name evidence="12" type="ORF">P5673_018072</name>
</gene>
<evidence type="ECO:0000313" key="13">
    <source>
        <dbReference type="Proteomes" id="UP001249851"/>
    </source>
</evidence>
<dbReference type="Pfam" id="PF00001">
    <property type="entry name" value="7tm_1"/>
    <property type="match status" value="1"/>
</dbReference>
<dbReference type="PANTHER" id="PTHR22752">
    <property type="entry name" value="G PROTEIN-COUPLED RECEPTOR"/>
    <property type="match status" value="1"/>
</dbReference>